<organism evidence="3 4">
    <name type="scientific">Mucilaginibacter hurinus</name>
    <dbReference type="NCBI Taxonomy" id="2201324"/>
    <lineage>
        <taxon>Bacteria</taxon>
        <taxon>Pseudomonadati</taxon>
        <taxon>Bacteroidota</taxon>
        <taxon>Sphingobacteriia</taxon>
        <taxon>Sphingobacteriales</taxon>
        <taxon>Sphingobacteriaceae</taxon>
        <taxon>Mucilaginibacter</taxon>
    </lineage>
</organism>
<protein>
    <recommendedName>
        <fullName evidence="2">DUF6249 domain-containing protein</fullName>
    </recommendedName>
</protein>
<feature type="transmembrane region" description="Helical" evidence="1">
    <location>
        <begin position="55"/>
        <end position="74"/>
    </location>
</feature>
<keyword evidence="1" id="KW-1133">Transmembrane helix</keyword>
<gene>
    <name evidence="3" type="ORF">DJ568_16300</name>
</gene>
<proteinExistence type="predicted"/>
<dbReference type="OrthoDB" id="678489at2"/>
<sequence length="122" mass="13412">MNDALGILVPILVPLGLFAMIFGIFYVRNKERMAMIERGMDPRDVKPQSAPYQNLKWGLLLIGAGLGLFLAAILDNMAFDGDAPTAAIYFSLIAIFGGLGLFISYRIEKKEVLDKEKSNSAE</sequence>
<evidence type="ECO:0000259" key="2">
    <source>
        <dbReference type="Pfam" id="PF19762"/>
    </source>
</evidence>
<feature type="domain" description="DUF6249" evidence="2">
    <location>
        <begin position="8"/>
        <end position="109"/>
    </location>
</feature>
<keyword evidence="1" id="KW-0472">Membrane</keyword>
<dbReference type="RefSeq" id="WP_114006367.1">
    <property type="nucleotide sequence ID" value="NZ_QGDC01000010.1"/>
</dbReference>
<reference evidence="3 4" key="1">
    <citation type="submission" date="2018-05" db="EMBL/GenBank/DDBJ databases">
        <title>Mucilaginibacter hurinus sp. nov., isolated from briquette warehouse soil.</title>
        <authorList>
            <person name="Choi L."/>
        </authorList>
    </citation>
    <scope>NUCLEOTIDE SEQUENCE [LARGE SCALE GENOMIC DNA]</scope>
    <source>
        <strain evidence="3 4">ZR32</strain>
    </source>
</reference>
<evidence type="ECO:0000256" key="1">
    <source>
        <dbReference type="SAM" id="Phobius"/>
    </source>
</evidence>
<comment type="caution">
    <text evidence="3">The sequence shown here is derived from an EMBL/GenBank/DDBJ whole genome shotgun (WGS) entry which is preliminary data.</text>
</comment>
<evidence type="ECO:0000313" key="4">
    <source>
        <dbReference type="Proteomes" id="UP000253209"/>
    </source>
</evidence>
<accession>A0A367GJZ6</accession>
<dbReference type="InterPro" id="IPR046216">
    <property type="entry name" value="DUF6249"/>
</dbReference>
<feature type="transmembrane region" description="Helical" evidence="1">
    <location>
        <begin position="86"/>
        <end position="107"/>
    </location>
</feature>
<keyword evidence="4" id="KW-1185">Reference proteome</keyword>
<dbReference type="AlphaFoldDB" id="A0A367GJZ6"/>
<dbReference type="EMBL" id="QGDC01000010">
    <property type="protein sequence ID" value="RCH53797.1"/>
    <property type="molecule type" value="Genomic_DNA"/>
</dbReference>
<name>A0A367GJZ6_9SPHI</name>
<dbReference type="Pfam" id="PF19762">
    <property type="entry name" value="DUF6249"/>
    <property type="match status" value="1"/>
</dbReference>
<feature type="transmembrane region" description="Helical" evidence="1">
    <location>
        <begin position="6"/>
        <end position="27"/>
    </location>
</feature>
<keyword evidence="1" id="KW-0812">Transmembrane</keyword>
<evidence type="ECO:0000313" key="3">
    <source>
        <dbReference type="EMBL" id="RCH53797.1"/>
    </source>
</evidence>
<dbReference type="Proteomes" id="UP000253209">
    <property type="component" value="Unassembled WGS sequence"/>
</dbReference>